<gene>
    <name evidence="2" type="ORF">SAMN02982931_03328</name>
</gene>
<dbReference type="GO" id="GO:0003824">
    <property type="term" value="F:catalytic activity"/>
    <property type="evidence" value="ECO:0007669"/>
    <property type="project" value="InterPro"/>
</dbReference>
<dbReference type="GO" id="GO:0009116">
    <property type="term" value="P:nucleoside metabolic process"/>
    <property type="evidence" value="ECO:0007669"/>
    <property type="project" value="InterPro"/>
</dbReference>
<accession>A0A1G6DFK5</accession>
<dbReference type="Pfam" id="PF01048">
    <property type="entry name" value="PNP_UDP_1"/>
    <property type="match status" value="1"/>
</dbReference>
<dbReference type="EMBL" id="FMXQ01000007">
    <property type="protein sequence ID" value="SDB43957.1"/>
    <property type="molecule type" value="Genomic_DNA"/>
</dbReference>
<dbReference type="RefSeq" id="WP_090877981.1">
    <property type="nucleotide sequence ID" value="NZ_FMXQ01000007.1"/>
</dbReference>
<proteinExistence type="predicted"/>
<dbReference type="STRING" id="665467.SAMN02982931_03328"/>
<dbReference type="SUPFAM" id="SSF53167">
    <property type="entry name" value="Purine and uridine phosphorylases"/>
    <property type="match status" value="1"/>
</dbReference>
<dbReference type="Gene3D" id="3.40.50.1580">
    <property type="entry name" value="Nucleoside phosphorylase domain"/>
    <property type="match status" value="1"/>
</dbReference>
<dbReference type="InterPro" id="IPR035994">
    <property type="entry name" value="Nucleoside_phosphorylase_sf"/>
</dbReference>
<feature type="domain" description="Nucleoside phosphorylase" evidence="1">
    <location>
        <begin position="35"/>
        <end position="206"/>
    </location>
</feature>
<organism evidence="2 3">
    <name type="scientific">Bauldia litoralis</name>
    <dbReference type="NCBI Taxonomy" id="665467"/>
    <lineage>
        <taxon>Bacteria</taxon>
        <taxon>Pseudomonadati</taxon>
        <taxon>Pseudomonadota</taxon>
        <taxon>Alphaproteobacteria</taxon>
        <taxon>Hyphomicrobiales</taxon>
        <taxon>Kaistiaceae</taxon>
        <taxon>Bauldia</taxon>
    </lineage>
</organism>
<evidence type="ECO:0000259" key="1">
    <source>
        <dbReference type="Pfam" id="PF01048"/>
    </source>
</evidence>
<dbReference type="OrthoDB" id="997641at2"/>
<evidence type="ECO:0000313" key="3">
    <source>
        <dbReference type="Proteomes" id="UP000199071"/>
    </source>
</evidence>
<dbReference type="NCBIfam" id="TIGR01705">
    <property type="entry name" value="MTA_SAH-nuc-hyp"/>
    <property type="match status" value="1"/>
</dbReference>
<dbReference type="InterPro" id="IPR000845">
    <property type="entry name" value="Nucleoside_phosphorylase_d"/>
</dbReference>
<dbReference type="Proteomes" id="UP000199071">
    <property type="component" value="Unassembled WGS sequence"/>
</dbReference>
<dbReference type="InterPro" id="IPR010050">
    <property type="entry name" value="MTA_SAH_nuc_hyp"/>
</dbReference>
<protein>
    <submittedName>
        <fullName evidence="2">Adenosylhomocysteine nucleosidase</fullName>
    </submittedName>
</protein>
<evidence type="ECO:0000313" key="2">
    <source>
        <dbReference type="EMBL" id="SDB43957.1"/>
    </source>
</evidence>
<sequence length="226" mass="23403">MISKATPPPVSRYGTLSVLFVMATEQEYGPHLQRRITPVITGVGPVEAAVGAAAALGELDRVGALPDLVCSLGTAGSASLEHAGIYQVSSVAYRDMDASPIGFDKGVTPFSGEPAVIAVPDRIPDIPAASISTGGNIVSGKAYDAIAADMVDMETYSVARAARRFGVPIIGLRGISDGRSDLTGLHDWTEFLHILDEKLAVCLDAFADYVAEGRFRPGAGDVGGTG</sequence>
<keyword evidence="3" id="KW-1185">Reference proteome</keyword>
<dbReference type="AlphaFoldDB" id="A0A1G6DFK5"/>
<reference evidence="2 3" key="1">
    <citation type="submission" date="2016-10" db="EMBL/GenBank/DDBJ databases">
        <authorList>
            <person name="de Groot N.N."/>
        </authorList>
    </citation>
    <scope>NUCLEOTIDE SEQUENCE [LARGE SCALE GENOMIC DNA]</scope>
    <source>
        <strain evidence="2 3">ATCC 35022</strain>
    </source>
</reference>
<name>A0A1G6DFK5_9HYPH</name>